<comment type="caution">
    <text evidence="2">The sequence shown here is derived from an EMBL/GenBank/DDBJ whole genome shotgun (WGS) entry which is preliminary data.</text>
</comment>
<organism evidence="2 3">
    <name type="scientific">Rhodococcus olei</name>
    <dbReference type="NCBI Taxonomy" id="2161675"/>
    <lineage>
        <taxon>Bacteria</taxon>
        <taxon>Bacillati</taxon>
        <taxon>Actinomycetota</taxon>
        <taxon>Actinomycetes</taxon>
        <taxon>Mycobacteriales</taxon>
        <taxon>Nocardiaceae</taxon>
        <taxon>Rhodococcus</taxon>
    </lineage>
</organism>
<reference evidence="3" key="1">
    <citation type="journal article" date="2019" name="Int. J. Syst. Evol. Microbiol.">
        <title>The Global Catalogue of Microorganisms (GCM) 10K type strain sequencing project: providing services to taxonomists for standard genome sequencing and annotation.</title>
        <authorList>
            <consortium name="The Broad Institute Genomics Platform"/>
            <consortium name="The Broad Institute Genome Sequencing Center for Infectious Disease"/>
            <person name="Wu L."/>
            <person name="Ma J."/>
        </authorList>
    </citation>
    <scope>NUCLEOTIDE SEQUENCE [LARGE SCALE GENOMIC DNA]</scope>
    <source>
        <strain evidence="3">JCM 32206</strain>
    </source>
</reference>
<evidence type="ECO:0000313" key="2">
    <source>
        <dbReference type="EMBL" id="GAA4483328.1"/>
    </source>
</evidence>
<evidence type="ECO:0000313" key="3">
    <source>
        <dbReference type="Proteomes" id="UP001501183"/>
    </source>
</evidence>
<proteinExistence type="predicted"/>
<gene>
    <name evidence="2" type="ORF">GCM10023094_34740</name>
</gene>
<sequence>MRRPTPGRRLGGSSDDTDEITVSDGSDLDRAARRADLRTIPALDVTRAARSHKTRRRTENPFRPGIRTGMPVSISVRNCGKELSRASCARQS</sequence>
<name>A0ABP8PAY5_9NOCA</name>
<keyword evidence="3" id="KW-1185">Reference proteome</keyword>
<feature type="region of interest" description="Disordered" evidence="1">
    <location>
        <begin position="1"/>
        <end position="27"/>
    </location>
</feature>
<protein>
    <submittedName>
        <fullName evidence="2">Uncharacterized protein</fullName>
    </submittedName>
</protein>
<feature type="region of interest" description="Disordered" evidence="1">
    <location>
        <begin position="48"/>
        <end position="71"/>
    </location>
</feature>
<dbReference type="EMBL" id="BAABFB010000052">
    <property type="protein sequence ID" value="GAA4483328.1"/>
    <property type="molecule type" value="Genomic_DNA"/>
</dbReference>
<evidence type="ECO:0000256" key="1">
    <source>
        <dbReference type="SAM" id="MobiDB-lite"/>
    </source>
</evidence>
<dbReference type="Proteomes" id="UP001501183">
    <property type="component" value="Unassembled WGS sequence"/>
</dbReference>
<accession>A0ABP8PAY5</accession>